<keyword evidence="3 7" id="KW-0812">Transmembrane</keyword>
<dbReference type="InterPro" id="IPR009613">
    <property type="entry name" value="LMF"/>
</dbReference>
<dbReference type="Proteomes" id="UP001530293">
    <property type="component" value="Unassembled WGS sequence"/>
</dbReference>
<protein>
    <recommendedName>
        <fullName evidence="12">Lipase maturation factor</fullName>
    </recommendedName>
</protein>
<feature type="transmembrane region" description="Helical" evidence="7">
    <location>
        <begin position="274"/>
        <end position="294"/>
    </location>
</feature>
<dbReference type="GO" id="GO:0005789">
    <property type="term" value="C:endoplasmic reticulum membrane"/>
    <property type="evidence" value="ECO:0007669"/>
    <property type="project" value="UniProtKB-SubCell"/>
</dbReference>
<evidence type="ECO:0000313" key="10">
    <source>
        <dbReference type="EMBL" id="KAL3758995.1"/>
    </source>
</evidence>
<keyword evidence="11" id="KW-1185">Reference proteome</keyword>
<proteinExistence type="inferred from homology"/>
<evidence type="ECO:0000256" key="2">
    <source>
        <dbReference type="ARBA" id="ARBA00005512"/>
    </source>
</evidence>
<accession>A0ABD3M4N7</accession>
<evidence type="ECO:0000256" key="3">
    <source>
        <dbReference type="ARBA" id="ARBA00022692"/>
    </source>
</evidence>
<evidence type="ECO:0000256" key="7">
    <source>
        <dbReference type="SAM" id="Phobius"/>
    </source>
</evidence>
<reference evidence="10 11" key="1">
    <citation type="submission" date="2024-10" db="EMBL/GenBank/DDBJ databases">
        <title>Updated reference genomes for cyclostephanoid diatoms.</title>
        <authorList>
            <person name="Roberts W.R."/>
            <person name="Alverson A.J."/>
        </authorList>
    </citation>
    <scope>NUCLEOTIDE SEQUENCE [LARGE SCALE GENOMIC DNA]</scope>
    <source>
        <strain evidence="10 11">AJA232-27</strain>
    </source>
</reference>
<feature type="transmembrane region" description="Helical" evidence="7">
    <location>
        <begin position="449"/>
        <end position="470"/>
    </location>
</feature>
<dbReference type="EMBL" id="JALLBG020000214">
    <property type="protein sequence ID" value="KAL3758995.1"/>
    <property type="molecule type" value="Genomic_DNA"/>
</dbReference>
<evidence type="ECO:0000259" key="9">
    <source>
        <dbReference type="Pfam" id="PF25179"/>
    </source>
</evidence>
<dbReference type="Pfam" id="PF06762">
    <property type="entry name" value="LMF1"/>
    <property type="match status" value="1"/>
</dbReference>
<evidence type="ECO:0008006" key="12">
    <source>
        <dbReference type="Google" id="ProtNLM"/>
    </source>
</evidence>
<keyword evidence="6 7" id="KW-0472">Membrane</keyword>
<feature type="transmembrane region" description="Helical" evidence="7">
    <location>
        <begin position="229"/>
        <end position="254"/>
    </location>
</feature>
<dbReference type="AlphaFoldDB" id="A0ABD3M4N7"/>
<keyword evidence="4" id="KW-0256">Endoplasmic reticulum</keyword>
<comment type="caution">
    <text evidence="10">The sequence shown here is derived from an EMBL/GenBank/DDBJ whole genome shotgun (WGS) entry which is preliminary data.</text>
</comment>
<evidence type="ECO:0000259" key="8">
    <source>
        <dbReference type="Pfam" id="PF06762"/>
    </source>
</evidence>
<feature type="domain" description="Lipase maturation factor 1/2 C-terminal" evidence="9">
    <location>
        <begin position="486"/>
        <end position="629"/>
    </location>
</feature>
<comment type="subcellular location">
    <subcellularLocation>
        <location evidence="1">Endoplasmic reticulum membrane</location>
        <topology evidence="1">Multi-pass membrane protein</topology>
    </subcellularLocation>
</comment>
<name>A0ABD3M4N7_9STRA</name>
<dbReference type="PANTHER" id="PTHR14463">
    <property type="entry name" value="LIPASE MATURATION FACTOR"/>
    <property type="match status" value="1"/>
</dbReference>
<dbReference type="InterPro" id="IPR057433">
    <property type="entry name" value="LMF1/2_C"/>
</dbReference>
<evidence type="ECO:0000256" key="5">
    <source>
        <dbReference type="ARBA" id="ARBA00022989"/>
    </source>
</evidence>
<dbReference type="Pfam" id="PF25179">
    <property type="entry name" value="LMF1_C"/>
    <property type="match status" value="1"/>
</dbReference>
<dbReference type="InterPro" id="IPR057434">
    <property type="entry name" value="LMF1/2_N"/>
</dbReference>
<dbReference type="PANTHER" id="PTHR14463:SF10">
    <property type="entry name" value="LIPASE MATURATION FACTOR 1"/>
    <property type="match status" value="1"/>
</dbReference>
<evidence type="ECO:0000313" key="11">
    <source>
        <dbReference type="Proteomes" id="UP001530293"/>
    </source>
</evidence>
<sequence length="646" mass="73028">MMSLGNMPKFSLVLRLRRRQQLLSLQPLDRQGHTSNSRNTVRIAPILIASICLLFSQQPALAISLSNIFTASSSSIFGITSTATTATATTAAPSYHLTRILFLRLLAIVYSTAFSIAKFQNNGLIGDNGILPARHILNECDVRAMDKSQRRNEWLLERQNYSSSSTTSSGNNKLFTRWKNIFIGGPIDNFLHAKLLHRTDKMDRPLLTLLWLAPNRNKLNPWLTNLANIGLFLSSIMLCTGSANVFVLLGLWSIQRSFMAVGGEFYGYGWEMQLAELTFLAMFLVPMVSMNPFFGPGGAGSVGGTGSMVFPVPVLAIWSIRWNLFKIMMGAGLIKLKSSDMKWKLGNMSAMDYFYETQQSFCGVGGPISAIDAISEIETSWWNNPNYVPVDLDIQWKSEVPAIFCFDDAFLINTLPSIAQKIVFFGTTATQSYIPGKLNSAPVPMLRKFVSIAFFALVVKLNINVVRNLFARRQIMNGSFDKLRLCGTYGAFGVVAEQREELIIESASDIKGPWKEYHFKVKPGDVHRSPKWISPYHYRLDWQLWIASQSGRAERSPWLMSLLLKLLHREKDVIDLIEYNPWESVEDASPKYIRIEKYLYKFYNHRNSPNGGTAKPPYWVRHRVGRFFPKQGVMTTDMLEELVNGR</sequence>
<feature type="domain" description="Lipase maturation factor 1/2 N-terminal" evidence="8">
    <location>
        <begin position="266"/>
        <end position="358"/>
    </location>
</feature>
<evidence type="ECO:0000256" key="1">
    <source>
        <dbReference type="ARBA" id="ARBA00004477"/>
    </source>
</evidence>
<keyword evidence="5 7" id="KW-1133">Transmembrane helix</keyword>
<gene>
    <name evidence="10" type="ORF">ACHAWU_008604</name>
</gene>
<evidence type="ECO:0000256" key="6">
    <source>
        <dbReference type="ARBA" id="ARBA00023136"/>
    </source>
</evidence>
<comment type="similarity">
    <text evidence="2">Belongs to the lipase maturation factor family.</text>
</comment>
<evidence type="ECO:0000256" key="4">
    <source>
        <dbReference type="ARBA" id="ARBA00022824"/>
    </source>
</evidence>
<organism evidence="10 11">
    <name type="scientific">Discostella pseudostelligera</name>
    <dbReference type="NCBI Taxonomy" id="259834"/>
    <lineage>
        <taxon>Eukaryota</taxon>
        <taxon>Sar</taxon>
        <taxon>Stramenopiles</taxon>
        <taxon>Ochrophyta</taxon>
        <taxon>Bacillariophyta</taxon>
        <taxon>Coscinodiscophyceae</taxon>
        <taxon>Thalassiosirophycidae</taxon>
        <taxon>Stephanodiscales</taxon>
        <taxon>Stephanodiscaceae</taxon>
        <taxon>Discostella</taxon>
    </lineage>
</organism>